<accession>A0A1J1HHY8</accession>
<organism evidence="1 2">
    <name type="scientific">Clunio marinus</name>
    <dbReference type="NCBI Taxonomy" id="568069"/>
    <lineage>
        <taxon>Eukaryota</taxon>
        <taxon>Metazoa</taxon>
        <taxon>Ecdysozoa</taxon>
        <taxon>Arthropoda</taxon>
        <taxon>Hexapoda</taxon>
        <taxon>Insecta</taxon>
        <taxon>Pterygota</taxon>
        <taxon>Neoptera</taxon>
        <taxon>Endopterygota</taxon>
        <taxon>Diptera</taxon>
        <taxon>Nematocera</taxon>
        <taxon>Chironomoidea</taxon>
        <taxon>Chironomidae</taxon>
        <taxon>Clunio</taxon>
    </lineage>
</organism>
<keyword evidence="2" id="KW-1185">Reference proteome</keyword>
<name>A0A1J1HHY8_9DIPT</name>
<evidence type="ECO:0000313" key="2">
    <source>
        <dbReference type="Proteomes" id="UP000183832"/>
    </source>
</evidence>
<dbReference type="AlphaFoldDB" id="A0A1J1HHY8"/>
<protein>
    <submittedName>
        <fullName evidence="1">CLUMA_CG001449, isoform A</fullName>
    </submittedName>
</protein>
<dbReference type="Proteomes" id="UP000183832">
    <property type="component" value="Unassembled WGS sequence"/>
</dbReference>
<evidence type="ECO:0000313" key="1">
    <source>
        <dbReference type="EMBL" id="CRK87656.1"/>
    </source>
</evidence>
<reference evidence="1 2" key="1">
    <citation type="submission" date="2015-04" db="EMBL/GenBank/DDBJ databases">
        <authorList>
            <person name="Syromyatnikov M.Y."/>
            <person name="Popov V.N."/>
        </authorList>
    </citation>
    <scope>NUCLEOTIDE SEQUENCE [LARGE SCALE GENOMIC DNA]</scope>
</reference>
<gene>
    <name evidence="1" type="ORF">CLUMA_CG001449</name>
</gene>
<dbReference type="EMBL" id="CVRI01000004">
    <property type="protein sequence ID" value="CRK87656.1"/>
    <property type="molecule type" value="Genomic_DNA"/>
</dbReference>
<proteinExistence type="predicted"/>
<sequence length="86" mass="10433">MELFSMAVICEGRRNRSQELPKLPHIQASPCFDNKDIQRVLEKISCFHFFLLMAKLYAYVCIYAKRHETQQREEKKQQHFNEWNKN</sequence>